<evidence type="ECO:0000256" key="1">
    <source>
        <dbReference type="SAM" id="MobiDB-lite"/>
    </source>
</evidence>
<reference evidence="2 3" key="1">
    <citation type="journal article" date="2014" name="Genome Announc.">
        <title>Complete Genome Sequence of Mycoplasma ovis Strain Michigan, a Hemoplasma of Sheep with Two Distinct 16S rRNA Genes.</title>
        <authorList>
            <person name="Deshuillers P.L."/>
            <person name="Santos A.P."/>
            <person name="do Nascimento N.C."/>
            <person name="Hampel J.A."/>
            <person name="Bergin I.L."/>
            <person name="Dyson M.C."/>
            <person name="Messick J.B."/>
        </authorList>
    </citation>
    <scope>NUCLEOTIDE SEQUENCE [LARGE SCALE GENOMIC DNA]</scope>
    <source>
        <strain evidence="2 3">Michigan</strain>
    </source>
</reference>
<keyword evidence="3" id="KW-1185">Reference proteome</keyword>
<proteinExistence type="predicted"/>
<evidence type="ECO:0000313" key="3">
    <source>
        <dbReference type="Proteomes" id="UP000018745"/>
    </source>
</evidence>
<gene>
    <name evidence="2" type="ORF">OVS_02335</name>
</gene>
<sequence length="60" mass="6518">MITGAGGICVATNTIDRSIPSVNVKEINKSDVHNNSSSSTFKKSENVTRPSPWNFPELLK</sequence>
<dbReference type="EMBL" id="CP006935">
    <property type="protein sequence ID" value="AHC40320.1"/>
    <property type="molecule type" value="Genomic_DNA"/>
</dbReference>
<organism evidence="2 3">
    <name type="scientific">Mycoplasma ovis str. Michigan</name>
    <dbReference type="NCBI Taxonomy" id="1415773"/>
    <lineage>
        <taxon>Bacteria</taxon>
        <taxon>Bacillati</taxon>
        <taxon>Mycoplasmatota</taxon>
        <taxon>Mollicutes</taxon>
        <taxon>Mycoplasmataceae</taxon>
        <taxon>Mycoplasma</taxon>
    </lineage>
</organism>
<protein>
    <submittedName>
        <fullName evidence="2">Uncharacterized protein</fullName>
    </submittedName>
</protein>
<dbReference type="Proteomes" id="UP000018745">
    <property type="component" value="Chromosome"/>
</dbReference>
<accession>A0ABN4BLL9</accession>
<feature type="region of interest" description="Disordered" evidence="1">
    <location>
        <begin position="30"/>
        <end position="60"/>
    </location>
</feature>
<feature type="compositionally biased region" description="Polar residues" evidence="1">
    <location>
        <begin position="33"/>
        <end position="51"/>
    </location>
</feature>
<evidence type="ECO:0000313" key="2">
    <source>
        <dbReference type="EMBL" id="AHC40320.1"/>
    </source>
</evidence>
<name>A0ABN4BLL9_9MOLU</name>